<proteinExistence type="predicted"/>
<dbReference type="EMBL" id="MGIO01000027">
    <property type="protein sequence ID" value="OGM89425.1"/>
    <property type="molecule type" value="Genomic_DNA"/>
</dbReference>
<dbReference type="Gene3D" id="1.20.58.1000">
    <property type="entry name" value="Metal-sensitive repressor, helix protomer"/>
    <property type="match status" value="1"/>
</dbReference>
<dbReference type="Proteomes" id="UP000182002">
    <property type="component" value="Unassembled WGS sequence"/>
</dbReference>
<comment type="caution">
    <text evidence="1">The sequence shown here is derived from an EMBL/GenBank/DDBJ whole genome shotgun (WGS) entry which is preliminary data.</text>
</comment>
<dbReference type="GO" id="GO:0003677">
    <property type="term" value="F:DNA binding"/>
    <property type="evidence" value="ECO:0007669"/>
    <property type="project" value="InterPro"/>
</dbReference>
<evidence type="ECO:0008006" key="3">
    <source>
        <dbReference type="Google" id="ProtNLM"/>
    </source>
</evidence>
<organism evidence="1 2">
    <name type="scientific">Candidatus Wolfebacteria bacterium RBG_13_41_7</name>
    <dbReference type="NCBI Taxonomy" id="1802554"/>
    <lineage>
        <taxon>Bacteria</taxon>
        <taxon>Candidatus Wolfeibacteriota</taxon>
    </lineage>
</organism>
<dbReference type="Pfam" id="PF02583">
    <property type="entry name" value="Trns_repr_metal"/>
    <property type="match status" value="1"/>
</dbReference>
<dbReference type="GO" id="GO:0045892">
    <property type="term" value="P:negative regulation of DNA-templated transcription"/>
    <property type="evidence" value="ECO:0007669"/>
    <property type="project" value="UniProtKB-ARBA"/>
</dbReference>
<dbReference type="InterPro" id="IPR038390">
    <property type="entry name" value="Metal_Tscrpt_repr_sf"/>
</dbReference>
<gene>
    <name evidence="1" type="ORF">A3J77_01955</name>
</gene>
<evidence type="ECO:0000313" key="2">
    <source>
        <dbReference type="Proteomes" id="UP000182002"/>
    </source>
</evidence>
<dbReference type="AlphaFoldDB" id="A0A1F8DNM4"/>
<dbReference type="InterPro" id="IPR003735">
    <property type="entry name" value="Metal_Tscrpt_repr"/>
</dbReference>
<sequence length="92" mass="10576">MKQEKDSKEIIIALKKAQSHLGNVIKMVEGKNYCIDILQQNLAVLGLLKSANGKLLKRHLNTCFKRAMEGTNENQKKKMIDEILRIERLNNK</sequence>
<evidence type="ECO:0000313" key="1">
    <source>
        <dbReference type="EMBL" id="OGM89425.1"/>
    </source>
</evidence>
<dbReference type="GO" id="GO:0046872">
    <property type="term" value="F:metal ion binding"/>
    <property type="evidence" value="ECO:0007669"/>
    <property type="project" value="InterPro"/>
</dbReference>
<dbReference type="PANTHER" id="PTHR33677">
    <property type="entry name" value="TRANSCRIPTIONAL REPRESSOR FRMR-RELATED"/>
    <property type="match status" value="1"/>
</dbReference>
<accession>A0A1F8DNM4</accession>
<protein>
    <recommendedName>
        <fullName evidence="3">Transcriptional regulator</fullName>
    </recommendedName>
</protein>
<reference evidence="1 2" key="1">
    <citation type="journal article" date="2016" name="Nat. Commun.">
        <title>Thousands of microbial genomes shed light on interconnected biogeochemical processes in an aquifer system.</title>
        <authorList>
            <person name="Anantharaman K."/>
            <person name="Brown C.T."/>
            <person name="Hug L.A."/>
            <person name="Sharon I."/>
            <person name="Castelle C.J."/>
            <person name="Probst A.J."/>
            <person name="Thomas B.C."/>
            <person name="Singh A."/>
            <person name="Wilkins M.J."/>
            <person name="Karaoz U."/>
            <person name="Brodie E.L."/>
            <person name="Williams K.H."/>
            <person name="Hubbard S.S."/>
            <person name="Banfield J.F."/>
        </authorList>
    </citation>
    <scope>NUCLEOTIDE SEQUENCE [LARGE SCALE GENOMIC DNA]</scope>
</reference>
<name>A0A1F8DNM4_9BACT</name>